<dbReference type="AlphaFoldDB" id="A0A7W2JL91"/>
<evidence type="ECO:0000256" key="4">
    <source>
        <dbReference type="ARBA" id="ARBA00022989"/>
    </source>
</evidence>
<dbReference type="EMBL" id="JAOCBV010000001">
    <property type="protein sequence ID" value="MDH0755559.1"/>
    <property type="molecule type" value="Genomic_DNA"/>
</dbReference>
<dbReference type="Pfam" id="PF00892">
    <property type="entry name" value="EamA"/>
    <property type="match status" value="2"/>
</dbReference>
<evidence type="ECO:0000259" key="7">
    <source>
        <dbReference type="Pfam" id="PF00892"/>
    </source>
</evidence>
<feature type="transmembrane region" description="Helical" evidence="6">
    <location>
        <begin position="151"/>
        <end position="170"/>
    </location>
</feature>
<dbReference type="NCBIfam" id="NF008432">
    <property type="entry name" value="PRK11272.1"/>
    <property type="match status" value="1"/>
</dbReference>
<evidence type="ECO:0000256" key="3">
    <source>
        <dbReference type="ARBA" id="ARBA00022692"/>
    </source>
</evidence>
<dbReference type="InterPro" id="IPR000620">
    <property type="entry name" value="EamA_dom"/>
</dbReference>
<evidence type="ECO:0000313" key="11">
    <source>
        <dbReference type="Proteomes" id="UP001160152"/>
    </source>
</evidence>
<feature type="transmembrane region" description="Helical" evidence="6">
    <location>
        <begin position="182"/>
        <end position="200"/>
    </location>
</feature>
<dbReference type="Proteomes" id="UP001160152">
    <property type="component" value="Unassembled WGS sequence"/>
</dbReference>
<evidence type="ECO:0000256" key="5">
    <source>
        <dbReference type="ARBA" id="ARBA00023136"/>
    </source>
</evidence>
<evidence type="ECO:0000313" key="9">
    <source>
        <dbReference type="EMBL" id="MDH0755559.1"/>
    </source>
</evidence>
<reference evidence="9 11" key="2">
    <citation type="submission" date="2022-09" db="EMBL/GenBank/DDBJ databases">
        <title>Intensive care unit water sources are persistently colonized with multi-drug resistant bacteria and are the site of extensive horizontal gene transfer of antibiotic resistance genes.</title>
        <authorList>
            <person name="Diorio-Toth L."/>
        </authorList>
    </citation>
    <scope>NUCLEOTIDE SEQUENCE [LARGE SCALE GENOMIC DNA]</scope>
    <source>
        <strain evidence="9 11">GD03901</strain>
    </source>
</reference>
<feature type="transmembrane region" description="Helical" evidence="6">
    <location>
        <begin position="7"/>
        <end position="29"/>
    </location>
</feature>
<dbReference type="SUPFAM" id="SSF103481">
    <property type="entry name" value="Multidrug resistance efflux transporter EmrE"/>
    <property type="match status" value="2"/>
</dbReference>
<evidence type="ECO:0000313" key="10">
    <source>
        <dbReference type="Proteomes" id="UP000556620"/>
    </source>
</evidence>
<evidence type="ECO:0000256" key="6">
    <source>
        <dbReference type="SAM" id="Phobius"/>
    </source>
</evidence>
<dbReference type="RefSeq" id="WP_144189358.1">
    <property type="nucleotide sequence ID" value="NZ_JACGCU010000032.1"/>
</dbReference>
<accession>A0A7W2JL91</accession>
<comment type="subcellular location">
    <subcellularLocation>
        <location evidence="1">Membrane</location>
        <topology evidence="1">Multi-pass membrane protein</topology>
    </subcellularLocation>
</comment>
<keyword evidence="3 6" id="KW-0812">Transmembrane</keyword>
<protein>
    <submittedName>
        <fullName evidence="8">Drug/metabolite exporter YedA</fullName>
    </submittedName>
</protein>
<comment type="caution">
    <text evidence="8">The sequence shown here is derived from an EMBL/GenBank/DDBJ whole genome shotgun (WGS) entry which is preliminary data.</text>
</comment>
<feature type="transmembrane region" description="Helical" evidence="6">
    <location>
        <begin position="212"/>
        <end position="235"/>
    </location>
</feature>
<dbReference type="InterPro" id="IPR050638">
    <property type="entry name" value="AA-Vitamin_Transporters"/>
</dbReference>
<feature type="transmembrane region" description="Helical" evidence="6">
    <location>
        <begin position="35"/>
        <end position="57"/>
    </location>
</feature>
<sequence length="306" mass="32021">MPASRRIPWLLIGAFLALYLVWGSTYLFIRIGVESWPPMLMAGVRFLIAGSLLYGFLRWRGAPAPTWPQWRAAGAIGFLLLSCGNGGVTVAEHAGVASGVAALAVATVPLFTLLFGLLFGHRNSKLEWAGIALGLLGIALLNLGSNLQASPIGAALIIFAAASWAFGSVWSKSLPLPQGPMASAAEMLVGGAVLLLGSLLSGERMTQVPSAAGWGALAYLVFFGSILAFSAYMYLLKHVRPAAATSYAYVNPAVAVLLGILFAGEHIGAEECVAMAVIIGAVVLIGLPQWRKPAKPVLPLKGEICK</sequence>
<reference evidence="8 10" key="1">
    <citation type="submission" date="2020-07" db="EMBL/GenBank/DDBJ databases">
        <title>Diversity of carbapenemase encoding genes among Pseudomonas putida group clinical isolates in a tertiary Brazilian hospital.</title>
        <authorList>
            <person name="Alberto-Lei F."/>
            <person name="Nodari C.S."/>
            <person name="Streling A.P."/>
            <person name="Paulino J.T."/>
            <person name="Bessa-Neto F.O."/>
            <person name="Cayo R."/>
            <person name="Gales A.C."/>
        </authorList>
    </citation>
    <scope>NUCLEOTIDE SEQUENCE [LARGE SCALE GENOMIC DNA]</scope>
    <source>
        <strain evidence="8 10">14535</strain>
    </source>
</reference>
<dbReference type="InterPro" id="IPR037185">
    <property type="entry name" value="EmrE-like"/>
</dbReference>
<dbReference type="PANTHER" id="PTHR32322">
    <property type="entry name" value="INNER MEMBRANE TRANSPORTER"/>
    <property type="match status" value="1"/>
</dbReference>
<feature type="transmembrane region" description="Helical" evidence="6">
    <location>
        <begin position="69"/>
        <end position="88"/>
    </location>
</feature>
<feature type="transmembrane region" description="Helical" evidence="6">
    <location>
        <begin position="126"/>
        <end position="145"/>
    </location>
</feature>
<keyword evidence="4 6" id="KW-1133">Transmembrane helix</keyword>
<feature type="transmembrane region" description="Helical" evidence="6">
    <location>
        <begin position="247"/>
        <end position="267"/>
    </location>
</feature>
<dbReference type="Proteomes" id="UP000556620">
    <property type="component" value="Unassembled WGS sequence"/>
</dbReference>
<name>A0A7W2JL91_9PSED</name>
<gene>
    <name evidence="8" type="primary">yedA</name>
    <name evidence="8" type="ORF">H4C44_17660</name>
    <name evidence="9" type="ORF">N5C70_02150</name>
</gene>
<evidence type="ECO:0000313" key="8">
    <source>
        <dbReference type="EMBL" id="MBA6061000.1"/>
    </source>
</evidence>
<proteinExistence type="inferred from homology"/>
<feature type="transmembrane region" description="Helical" evidence="6">
    <location>
        <begin position="94"/>
        <end position="119"/>
    </location>
</feature>
<evidence type="ECO:0000256" key="1">
    <source>
        <dbReference type="ARBA" id="ARBA00004141"/>
    </source>
</evidence>
<feature type="domain" description="EamA" evidence="7">
    <location>
        <begin position="14"/>
        <end position="142"/>
    </location>
</feature>
<evidence type="ECO:0000256" key="2">
    <source>
        <dbReference type="ARBA" id="ARBA00007362"/>
    </source>
</evidence>
<dbReference type="GO" id="GO:0016020">
    <property type="term" value="C:membrane"/>
    <property type="evidence" value="ECO:0007669"/>
    <property type="project" value="UniProtKB-SubCell"/>
</dbReference>
<feature type="domain" description="EamA" evidence="7">
    <location>
        <begin position="152"/>
        <end position="286"/>
    </location>
</feature>
<feature type="transmembrane region" description="Helical" evidence="6">
    <location>
        <begin position="273"/>
        <end position="290"/>
    </location>
</feature>
<keyword evidence="5 6" id="KW-0472">Membrane</keyword>
<dbReference type="EMBL" id="JACGCU010000032">
    <property type="protein sequence ID" value="MBA6061000.1"/>
    <property type="molecule type" value="Genomic_DNA"/>
</dbReference>
<organism evidence="8 10">
    <name type="scientific">Pseudomonas juntendi</name>
    <dbReference type="NCBI Taxonomy" id="2666183"/>
    <lineage>
        <taxon>Bacteria</taxon>
        <taxon>Pseudomonadati</taxon>
        <taxon>Pseudomonadota</taxon>
        <taxon>Gammaproteobacteria</taxon>
        <taxon>Pseudomonadales</taxon>
        <taxon>Pseudomonadaceae</taxon>
        <taxon>Pseudomonas</taxon>
    </lineage>
</organism>
<dbReference type="PANTHER" id="PTHR32322:SF2">
    <property type="entry name" value="EAMA DOMAIN-CONTAINING PROTEIN"/>
    <property type="match status" value="1"/>
</dbReference>
<comment type="similarity">
    <text evidence="2">Belongs to the EamA transporter family.</text>
</comment>